<evidence type="ECO:0008006" key="3">
    <source>
        <dbReference type="Google" id="ProtNLM"/>
    </source>
</evidence>
<reference evidence="2" key="1">
    <citation type="journal article" date="2019" name="Int. J. Syst. Evol. Microbiol.">
        <title>The Global Catalogue of Microorganisms (GCM) 10K type strain sequencing project: providing services to taxonomists for standard genome sequencing and annotation.</title>
        <authorList>
            <consortium name="The Broad Institute Genomics Platform"/>
            <consortium name="The Broad Institute Genome Sequencing Center for Infectious Disease"/>
            <person name="Wu L."/>
            <person name="Ma J."/>
        </authorList>
    </citation>
    <scope>NUCLEOTIDE SEQUENCE [LARGE SCALE GENOMIC DNA]</scope>
    <source>
        <strain evidence="2">JCM 17925</strain>
    </source>
</reference>
<dbReference type="InterPro" id="IPR017853">
    <property type="entry name" value="GH"/>
</dbReference>
<dbReference type="EMBL" id="BAABHB010000004">
    <property type="protein sequence ID" value="GAA4406172.1"/>
    <property type="molecule type" value="Genomic_DNA"/>
</dbReference>
<dbReference type="Proteomes" id="UP001500936">
    <property type="component" value="Unassembled WGS sequence"/>
</dbReference>
<protein>
    <recommendedName>
        <fullName evidence="3">Cellulase (Glycosyl hydrolase family 5)</fullName>
    </recommendedName>
</protein>
<gene>
    <name evidence="1" type="ORF">GCM10023187_25340</name>
</gene>
<evidence type="ECO:0000313" key="2">
    <source>
        <dbReference type="Proteomes" id="UP001500936"/>
    </source>
</evidence>
<accession>A0ABP8KGG4</accession>
<evidence type="ECO:0000313" key="1">
    <source>
        <dbReference type="EMBL" id="GAA4406172.1"/>
    </source>
</evidence>
<dbReference type="SUPFAM" id="SSF51445">
    <property type="entry name" value="(Trans)glycosidases"/>
    <property type="match status" value="1"/>
</dbReference>
<dbReference type="Gene3D" id="3.20.20.80">
    <property type="entry name" value="Glycosidases"/>
    <property type="match status" value="1"/>
</dbReference>
<keyword evidence="2" id="KW-1185">Reference proteome</keyword>
<sequence length="538" mass="60933">MTVISNRNTSPQKLKATLGNTQPAQKNLRNFVGKLQPGLDELTSQTAIRNGGKLLLFLLLVASSLSAQPLRLLPQNPHYFQFKGKPTVLVGSGEHYGAVINQDFDYKTYLQTLGRDGLNITRVFTGAYFEKQGAFGIAKNTLAPSPDRLILPWSRSTQPGFALGGNKFDLNRWNDAYFTRLKDFMREAERNNVVVEITLFSSYYGAGWAHSPFNRDNNISYTDDINPLDVNTPNNGNILAFQEEYVRKIVRELNGFDNLYYEIQNEPWADLKDTVLTLNEYFPAEDMKTGQWRAALEVVAQRANDWQRRVAEWITEEEAKLPKKHLISQNIGNFRYPITDPDPNVSIFNFHYAHPEAVTMNYHLNKVIGFNETGFAGSNDHTYRRQAWRFMLAGGGLFNHLDYSFSVGAEQGQDTAYQAPGGGSPRLRQHFALLKQFLESLDLPRLRPDASLVKAAPGLMHTQTLTNQTNQFIVYAESVSPRTTELVLTLPRGTYTAQWMDTATGQIEQVENFTHGHGEKRVTFPKPLADMVLRIQKQ</sequence>
<proteinExistence type="predicted"/>
<name>A0ABP8KGG4_9BACT</name>
<comment type="caution">
    <text evidence="1">The sequence shown here is derived from an EMBL/GenBank/DDBJ whole genome shotgun (WGS) entry which is preliminary data.</text>
</comment>
<organism evidence="1 2">
    <name type="scientific">Nibrella viscosa</name>
    <dbReference type="NCBI Taxonomy" id="1084524"/>
    <lineage>
        <taxon>Bacteria</taxon>
        <taxon>Pseudomonadati</taxon>
        <taxon>Bacteroidota</taxon>
        <taxon>Cytophagia</taxon>
        <taxon>Cytophagales</taxon>
        <taxon>Spirosomataceae</taxon>
        <taxon>Nibrella</taxon>
    </lineage>
</organism>